<name>A0A5C4X2W9_9MICO</name>
<dbReference type="AlphaFoldDB" id="A0A5C4X2W9"/>
<reference evidence="1 2" key="1">
    <citation type="submission" date="2019-06" db="EMBL/GenBank/DDBJ databases">
        <authorList>
            <person name="Mardanova A.M."/>
            <person name="Pudova D.S."/>
            <person name="Shagimardanova E.I."/>
            <person name="Gogoleva N.E."/>
            <person name="Lutfullin M.T."/>
            <person name="Hadieva G.F."/>
            <person name="Sharipova M.R."/>
        </authorList>
    </citation>
    <scope>NUCLEOTIDE SEQUENCE [LARGE SCALE GENOMIC DNA]</scope>
    <source>
        <strain evidence="1 2">MG-1</strain>
    </source>
</reference>
<evidence type="ECO:0000313" key="1">
    <source>
        <dbReference type="EMBL" id="TNM55897.1"/>
    </source>
</evidence>
<dbReference type="Proteomes" id="UP000314223">
    <property type="component" value="Unassembled WGS sequence"/>
</dbReference>
<dbReference type="RefSeq" id="WP_139468036.1">
    <property type="nucleotide sequence ID" value="NZ_VDMQ01000003.1"/>
</dbReference>
<gene>
    <name evidence="1" type="ORF">FHQ09_06565</name>
</gene>
<comment type="caution">
    <text evidence="1">The sequence shown here is derived from an EMBL/GenBank/DDBJ whole genome shotgun (WGS) entry which is preliminary data.</text>
</comment>
<protein>
    <submittedName>
        <fullName evidence="1">Uncharacterized protein</fullName>
    </submittedName>
</protein>
<dbReference type="EMBL" id="VDMQ01000003">
    <property type="protein sequence ID" value="TNM55897.1"/>
    <property type="molecule type" value="Genomic_DNA"/>
</dbReference>
<organism evidence="1 2">
    <name type="scientific">Brevibacterium sediminis</name>
    <dbReference type="NCBI Taxonomy" id="1857024"/>
    <lineage>
        <taxon>Bacteria</taxon>
        <taxon>Bacillati</taxon>
        <taxon>Actinomycetota</taxon>
        <taxon>Actinomycetes</taxon>
        <taxon>Micrococcales</taxon>
        <taxon>Brevibacteriaceae</taxon>
        <taxon>Brevibacterium</taxon>
    </lineage>
</organism>
<sequence>MADDKKLRTGFKPRPGQTVRFWDAPRGLWVVWSKGSKAGTWFIQPRDDEAKRALAESAHVASLAEQVWSYALEVKVSVIGEPGVVERRGR</sequence>
<accession>A0A5C4X2W9</accession>
<proteinExistence type="predicted"/>
<evidence type="ECO:0000313" key="2">
    <source>
        <dbReference type="Proteomes" id="UP000314223"/>
    </source>
</evidence>